<sequence length="410" mass="42486">MRIVYVLATSTGGVGTHVRALARDLAAAGHELGIIGPARTDEHFGFSTLPGVRFAALDMGTGLGPRDAALVIRLRGLIRSFGPDIVHAHGFRAGLIALLAVRTSRHRPRLVVSLHNRASGQGMRGSVEVGIETLLAKGADLTLGASTDLVARARGLGAADARFLPAAAPEVYPVPAEAARATRASLAEEFGFGDEAVIVLAVGRVAPQKNYPMLIRALGHLGAAGHRGGAGHLGAAGRLGGAGHLDDSRTADRRPPELVFLIAGAADEDVLAEVRAQYQDLAATSPVPALHFLGPRDDIAELNAAADLYILTSVWEARALVLQEALITGRAIIATSTGGTTELVGDAGILIADDDDSALAAAIGELAADPPRREELAGRARARGAQLPDERDVGKELVSIYTELMPSQVG</sequence>
<evidence type="ECO:0000313" key="4">
    <source>
        <dbReference type="EMBL" id="NJC57116.1"/>
    </source>
</evidence>
<dbReference type="AlphaFoldDB" id="A0A846RYU8"/>
<dbReference type="SUPFAM" id="SSF53756">
    <property type="entry name" value="UDP-Glycosyltransferase/glycogen phosphorylase"/>
    <property type="match status" value="1"/>
</dbReference>
<evidence type="ECO:0000256" key="1">
    <source>
        <dbReference type="ARBA" id="ARBA00022676"/>
    </source>
</evidence>
<dbReference type="Proteomes" id="UP000576792">
    <property type="component" value="Unassembled WGS sequence"/>
</dbReference>
<dbReference type="Gene3D" id="3.40.50.2000">
    <property type="entry name" value="Glycogen Phosphorylase B"/>
    <property type="match status" value="2"/>
</dbReference>
<gene>
    <name evidence="4" type="ORF">BKA07_002151</name>
</gene>
<organism evidence="4 5">
    <name type="scientific">Brevibacterium marinum</name>
    <dbReference type="NCBI Taxonomy" id="418643"/>
    <lineage>
        <taxon>Bacteria</taxon>
        <taxon>Bacillati</taxon>
        <taxon>Actinomycetota</taxon>
        <taxon>Actinomycetes</taxon>
        <taxon>Micrococcales</taxon>
        <taxon>Brevibacteriaceae</taxon>
        <taxon>Brevibacterium</taxon>
    </lineage>
</organism>
<dbReference type="InterPro" id="IPR028098">
    <property type="entry name" value="Glyco_trans_4-like_N"/>
</dbReference>
<keyword evidence="1" id="KW-0328">Glycosyltransferase</keyword>
<accession>A0A846RYU8</accession>
<comment type="caution">
    <text evidence="4">The sequence shown here is derived from an EMBL/GenBank/DDBJ whole genome shotgun (WGS) entry which is preliminary data.</text>
</comment>
<evidence type="ECO:0000259" key="3">
    <source>
        <dbReference type="Pfam" id="PF13579"/>
    </source>
</evidence>
<name>A0A846RYU8_9MICO</name>
<dbReference type="RefSeq" id="WP_167950875.1">
    <property type="nucleotide sequence ID" value="NZ_BAAAPQ010000003.1"/>
</dbReference>
<dbReference type="PANTHER" id="PTHR12526">
    <property type="entry name" value="GLYCOSYLTRANSFERASE"/>
    <property type="match status" value="1"/>
</dbReference>
<keyword evidence="2 4" id="KW-0808">Transferase</keyword>
<evidence type="ECO:0000313" key="5">
    <source>
        <dbReference type="Proteomes" id="UP000576792"/>
    </source>
</evidence>
<dbReference type="EMBL" id="JAATJN010000001">
    <property type="protein sequence ID" value="NJC57116.1"/>
    <property type="molecule type" value="Genomic_DNA"/>
</dbReference>
<reference evidence="4 5" key="1">
    <citation type="submission" date="2020-03" db="EMBL/GenBank/DDBJ databases">
        <title>Sequencing the genomes of 1000 actinobacteria strains.</title>
        <authorList>
            <person name="Klenk H.-P."/>
        </authorList>
    </citation>
    <scope>NUCLEOTIDE SEQUENCE [LARGE SCALE GENOMIC DNA]</scope>
    <source>
        <strain evidence="4 5">DSM 18964</strain>
    </source>
</reference>
<dbReference type="GO" id="GO:0016757">
    <property type="term" value="F:glycosyltransferase activity"/>
    <property type="evidence" value="ECO:0007669"/>
    <property type="project" value="UniProtKB-KW"/>
</dbReference>
<evidence type="ECO:0000256" key="2">
    <source>
        <dbReference type="ARBA" id="ARBA00022679"/>
    </source>
</evidence>
<dbReference type="CDD" id="cd03801">
    <property type="entry name" value="GT4_PimA-like"/>
    <property type="match status" value="1"/>
</dbReference>
<dbReference type="Pfam" id="PF13579">
    <property type="entry name" value="Glyco_trans_4_4"/>
    <property type="match status" value="1"/>
</dbReference>
<protein>
    <submittedName>
        <fullName evidence="4">Glycosyltransferase involved in cell wall biosynthesis</fullName>
    </submittedName>
</protein>
<dbReference type="PANTHER" id="PTHR12526:SF510">
    <property type="entry name" value="D-INOSITOL 3-PHOSPHATE GLYCOSYLTRANSFERASE"/>
    <property type="match status" value="1"/>
</dbReference>
<feature type="domain" description="Glycosyltransferase subfamily 4-like N-terminal" evidence="3">
    <location>
        <begin position="12"/>
        <end position="162"/>
    </location>
</feature>
<dbReference type="Pfam" id="PF13692">
    <property type="entry name" value="Glyco_trans_1_4"/>
    <property type="match status" value="1"/>
</dbReference>
<proteinExistence type="predicted"/>
<keyword evidence="5" id="KW-1185">Reference proteome</keyword>